<keyword evidence="13" id="KW-0645">Protease</keyword>
<evidence type="ECO:0000256" key="8">
    <source>
        <dbReference type="PIRSR" id="PIRSR601548-2"/>
    </source>
</evidence>
<comment type="similarity">
    <text evidence="1 12 13">Belongs to the peptidase M2 family.</text>
</comment>
<feature type="binding site" evidence="9">
    <location>
        <position position="430"/>
    </location>
    <ligand>
        <name>Zn(2+)</name>
        <dbReference type="ChEBI" id="CHEBI:29105"/>
        <label>1</label>
        <note>catalytic</note>
    </ligand>
</feature>
<feature type="binding site" evidence="8">
    <location>
        <position position="604"/>
    </location>
    <ligand>
        <name>chloride</name>
        <dbReference type="ChEBI" id="CHEBI:17996"/>
        <label>1</label>
    </ligand>
</feature>
<dbReference type="OrthoDB" id="10029630at2759"/>
<feature type="signal peptide" evidence="14">
    <location>
        <begin position="1"/>
        <end position="18"/>
    </location>
</feature>
<dbReference type="GO" id="GO:0046872">
    <property type="term" value="F:metal ion binding"/>
    <property type="evidence" value="ECO:0007669"/>
    <property type="project" value="UniProtKB-KW"/>
</dbReference>
<keyword evidence="4 6" id="KW-0325">Glycoprotein</keyword>
<evidence type="ECO:0000256" key="2">
    <source>
        <dbReference type="ARBA" id="ARBA00022729"/>
    </source>
</evidence>
<dbReference type="AlphaFoldDB" id="A0A9R0F2Z1"/>
<evidence type="ECO:0000256" key="9">
    <source>
        <dbReference type="PIRSR" id="PIRSR601548-3"/>
    </source>
</evidence>
<feature type="active site" description="Proton acceptor 2" evidence="7">
    <location>
        <position position="404"/>
    </location>
</feature>
<keyword evidence="13" id="KW-0378">Hydrolase</keyword>
<keyword evidence="9 13" id="KW-0862">Zinc</keyword>
<feature type="binding site" evidence="11">
    <location>
        <position position="403"/>
    </location>
    <ligand>
        <name>Zn(2+)</name>
        <dbReference type="ChEBI" id="CHEBI:29105"/>
        <label>2</label>
        <note>catalytic</note>
    </ligand>
</feature>
<dbReference type="PANTHER" id="PTHR10514:SF27">
    <property type="entry name" value="ANGIOTENSIN-CONVERTING ENZYME"/>
    <property type="match status" value="1"/>
</dbReference>
<dbReference type="GO" id="GO:0016020">
    <property type="term" value="C:membrane"/>
    <property type="evidence" value="ECO:0007669"/>
    <property type="project" value="InterPro"/>
</dbReference>
<feature type="disulfide bond" evidence="10 12">
    <location>
        <begin position="372"/>
        <end position="390"/>
    </location>
</feature>
<evidence type="ECO:0000256" key="7">
    <source>
        <dbReference type="PIRSR" id="PIRSR601548-11"/>
    </source>
</evidence>
<evidence type="ECO:0000256" key="3">
    <source>
        <dbReference type="ARBA" id="ARBA00023157"/>
    </source>
</evidence>
<dbReference type="PRINTS" id="PR00791">
    <property type="entry name" value="PEPDIPTASEA"/>
</dbReference>
<dbReference type="RefSeq" id="XP_050558388.1">
    <property type="nucleotide sequence ID" value="XM_050702431.1"/>
</dbReference>
<comment type="caution">
    <text evidence="12">Lacks conserved residue(s) required for the propagation of feature annotation.</text>
</comment>
<evidence type="ECO:0000256" key="13">
    <source>
        <dbReference type="RuleBase" id="RU361144"/>
    </source>
</evidence>
<feature type="binding site" evidence="11">
    <location>
        <position position="430"/>
    </location>
    <ligand>
        <name>Zn(2+)</name>
        <dbReference type="ChEBI" id="CHEBI:29105"/>
        <label>2</label>
        <note>catalytic</note>
    </ligand>
</feature>
<keyword evidence="13" id="KW-0121">Carboxypeptidase</keyword>
<name>A0A9R0F2Z1_SPOFR</name>
<feature type="binding site" evidence="9">
    <location>
        <position position="407"/>
    </location>
    <ligand>
        <name>Zn(2+)</name>
        <dbReference type="ChEBI" id="CHEBI:29105"/>
        <label>1</label>
        <note>catalytic</note>
    </ligand>
</feature>
<sequence>MGPIKTFLLFLIFKTCASENLDHFFRKINEETGNFSSIAANLAWESSVNPGNPELPARSATYQKNRIKWQHSICEKLATLDIRQSLNVTQRRQYYLLCRGPKYTFDETRITSNLYEELQSIYSDAEICIPSDTNIASTNLTQVEAAILNYLSNVKTFFTNQYGDGVFAAKFAVNRYIQDKNMICLRGESDFDKMMAFSRNEEVLRWLWLVWREKVGPPMKEPYRRLVSFENKAARRNGYLNIGVAWREELEVTKLRQLSRQLYSNIKPLYSLLHGVMRFYLRRFYGDIVPAHGPIPAHLLGNLWSQNWEPLADLLLPQTIDLDESIKKLNWTVLHMAKRAEDFYQSLGLPAMTATFWRESVFSRANNSDTRCHGTAADMFQDGDFRLLYCSDTSKEDFYVLHHELGHIQYYMAYEQQPAIFRQANAALHETIGDAIMYGVLTPQHLNRLGLINDSLLYTTNYQPTDKRDKDENANKDAKVESKREFVKEVLEEKLKEAQILLKDKEIPKLFEDKDVTTDTILLLKQALNKLPQIPFSLAIDEYRWKYFEGNLREVNKEFWTLVEELQGVAAPGERGEEYFDAGAKFHVPDNTAYSVQLIPLNSRYFLSSFLQHQVFEKLCKAAIFGRRSADGDIPDSISLTRCDIYGSKAAGKILKDLMSRGHSQHWSQILEATIGERVISSSALNRYYRPLYVLLEKFVRAHRVPIGW</sequence>
<evidence type="ECO:0000256" key="11">
    <source>
        <dbReference type="PIRSR" id="PIRSR601548-8"/>
    </source>
</evidence>
<evidence type="ECO:0000313" key="16">
    <source>
        <dbReference type="RefSeq" id="XP_050558388.1"/>
    </source>
</evidence>
<gene>
    <name evidence="16" type="primary">LOC118279539</name>
</gene>
<dbReference type="GO" id="GO:0008241">
    <property type="term" value="F:peptidyl-dipeptidase activity"/>
    <property type="evidence" value="ECO:0007669"/>
    <property type="project" value="InterPro"/>
</dbReference>
<feature type="chain" id="PRO_5040222339" description="Angiotensin-converting enzyme" evidence="14">
    <location>
        <begin position="19"/>
        <end position="709"/>
    </location>
</feature>
<evidence type="ECO:0000256" key="4">
    <source>
        <dbReference type="ARBA" id="ARBA00023180"/>
    </source>
</evidence>
<keyword evidence="15" id="KW-1185">Reference proteome</keyword>
<protein>
    <recommendedName>
        <fullName evidence="13">Angiotensin-converting enzyme</fullName>
        <ecNumber evidence="13">3.4.-.-</ecNumber>
    </recommendedName>
</protein>
<evidence type="ECO:0000256" key="1">
    <source>
        <dbReference type="ARBA" id="ARBA00008139"/>
    </source>
</evidence>
<feature type="binding site" evidence="11">
    <location>
        <position position="407"/>
    </location>
    <ligand>
        <name>Zn(2+)</name>
        <dbReference type="ChEBI" id="CHEBI:29105"/>
        <label>2</label>
        <note>catalytic</note>
    </ligand>
</feature>
<reference evidence="16" key="1">
    <citation type="submission" date="2025-08" db="UniProtKB">
        <authorList>
            <consortium name="RefSeq"/>
        </authorList>
    </citation>
    <scope>IDENTIFICATION</scope>
    <source>
        <tissue evidence="16">Whole larval tissue</tissue>
    </source>
</reference>
<dbReference type="InterPro" id="IPR001548">
    <property type="entry name" value="Peptidase_M2"/>
</dbReference>
<feature type="active site" description="Proton donor 2" evidence="7">
    <location>
        <position position="587"/>
    </location>
</feature>
<feature type="binding site" evidence="9">
    <location>
        <position position="403"/>
    </location>
    <ligand>
        <name>Zn(2+)</name>
        <dbReference type="ChEBI" id="CHEBI:29105"/>
        <label>1</label>
        <note>catalytic</note>
    </ligand>
</feature>
<keyword evidence="3 10" id="KW-1015">Disulfide bond</keyword>
<dbReference type="GO" id="GO:0004180">
    <property type="term" value="F:carboxypeptidase activity"/>
    <property type="evidence" value="ECO:0007669"/>
    <property type="project" value="UniProtKB-KW"/>
</dbReference>
<dbReference type="EC" id="3.4.-.-" evidence="13"/>
<proteinExistence type="inferred from homology"/>
<feature type="glycosylation site" description="N-linked (GlcNAc...) asparagine; partial" evidence="6">
    <location>
        <position position="181"/>
    </location>
</feature>
<organism evidence="15 16">
    <name type="scientific">Spodoptera frugiperda</name>
    <name type="common">Fall armyworm</name>
    <dbReference type="NCBI Taxonomy" id="7108"/>
    <lineage>
        <taxon>Eukaryota</taxon>
        <taxon>Metazoa</taxon>
        <taxon>Ecdysozoa</taxon>
        <taxon>Arthropoda</taxon>
        <taxon>Hexapoda</taxon>
        <taxon>Insecta</taxon>
        <taxon>Pterygota</taxon>
        <taxon>Neoptera</taxon>
        <taxon>Endopterygota</taxon>
        <taxon>Lepidoptera</taxon>
        <taxon>Glossata</taxon>
        <taxon>Ditrysia</taxon>
        <taxon>Noctuoidea</taxon>
        <taxon>Noctuidae</taxon>
        <taxon>Amphipyrinae</taxon>
        <taxon>Spodoptera</taxon>
    </lineage>
</organism>
<dbReference type="SUPFAM" id="SSF55486">
    <property type="entry name" value="Metalloproteases ('zincins'), catalytic domain"/>
    <property type="match status" value="1"/>
</dbReference>
<dbReference type="Pfam" id="PF01401">
    <property type="entry name" value="Peptidase_M2"/>
    <property type="match status" value="2"/>
</dbReference>
<evidence type="ECO:0000256" key="14">
    <source>
        <dbReference type="SAM" id="SignalP"/>
    </source>
</evidence>
<accession>A0A9R0F2Z1</accession>
<dbReference type="PANTHER" id="PTHR10514">
    <property type="entry name" value="ANGIOTENSIN-CONVERTING ENZYME"/>
    <property type="match status" value="1"/>
</dbReference>
<dbReference type="Proteomes" id="UP000829999">
    <property type="component" value="Chromosome 22"/>
</dbReference>
<feature type="active site" description="Proton acceptor 1" evidence="5">
    <location>
        <position position="404"/>
    </location>
</feature>
<evidence type="ECO:0000256" key="6">
    <source>
        <dbReference type="PIRSR" id="PIRSR601548-10"/>
    </source>
</evidence>
<dbReference type="GO" id="GO:0008237">
    <property type="term" value="F:metallopeptidase activity"/>
    <property type="evidence" value="ECO:0007669"/>
    <property type="project" value="UniProtKB-KW"/>
</dbReference>
<dbReference type="PROSITE" id="PS52011">
    <property type="entry name" value="PEPTIDASE_M2"/>
    <property type="match status" value="1"/>
</dbReference>
<keyword evidence="13" id="KW-0482">Metalloprotease</keyword>
<feature type="active site" description="Proton donor 1" evidence="5">
    <location>
        <position position="587"/>
    </location>
</feature>
<keyword evidence="9 13" id="KW-0479">Metal-binding</keyword>
<dbReference type="GeneID" id="118279539"/>
<comment type="cofactor">
    <cofactor evidence="13">
        <name>Zn(2+)</name>
        <dbReference type="ChEBI" id="CHEBI:29105"/>
    </cofactor>
    <text evidence="13">Binds 2 Zn(2+) ions per subunit.</text>
</comment>
<evidence type="ECO:0000256" key="12">
    <source>
        <dbReference type="PROSITE-ProRule" id="PRU01355"/>
    </source>
</evidence>
<evidence type="ECO:0000313" key="15">
    <source>
        <dbReference type="Proteomes" id="UP000829999"/>
    </source>
</evidence>
<dbReference type="GO" id="GO:0006508">
    <property type="term" value="P:proteolysis"/>
    <property type="evidence" value="ECO:0007669"/>
    <property type="project" value="UniProtKB-KW"/>
</dbReference>
<evidence type="ECO:0000256" key="10">
    <source>
        <dbReference type="PIRSR" id="PIRSR601548-4"/>
    </source>
</evidence>
<keyword evidence="2 14" id="KW-0732">Signal</keyword>
<feature type="disulfide bond" evidence="10">
    <location>
        <begin position="620"/>
        <end position="643"/>
    </location>
</feature>
<dbReference type="CDD" id="cd06461">
    <property type="entry name" value="M2_ACE"/>
    <property type="match status" value="1"/>
</dbReference>
<evidence type="ECO:0000256" key="5">
    <source>
        <dbReference type="PIRSR" id="PIRSR601548-1"/>
    </source>
</evidence>